<keyword evidence="3" id="KW-1185">Reference proteome</keyword>
<dbReference type="InterPro" id="IPR005149">
    <property type="entry name" value="Tscrpt_reg_PadR_N"/>
</dbReference>
<feature type="domain" description="Transcription regulator PadR N-terminal" evidence="1">
    <location>
        <begin position="5"/>
        <end position="73"/>
    </location>
</feature>
<dbReference type="Proteomes" id="UP000635071">
    <property type="component" value="Unassembled WGS sequence"/>
</dbReference>
<evidence type="ECO:0000313" key="2">
    <source>
        <dbReference type="EMBL" id="GGE16970.1"/>
    </source>
</evidence>
<reference evidence="2" key="2">
    <citation type="submission" date="2020-09" db="EMBL/GenBank/DDBJ databases">
        <authorList>
            <person name="Sun Q."/>
            <person name="Zhou Y."/>
        </authorList>
    </citation>
    <scope>NUCLEOTIDE SEQUENCE</scope>
    <source>
        <strain evidence="2">CGMCC 1.15519</strain>
    </source>
</reference>
<proteinExistence type="predicted"/>
<dbReference type="EMBL" id="BMJM01000009">
    <property type="protein sequence ID" value="GGE16970.1"/>
    <property type="molecule type" value="Genomic_DNA"/>
</dbReference>
<comment type="caution">
    <text evidence="2">The sequence shown here is derived from an EMBL/GenBank/DDBJ whole genome shotgun (WGS) entry which is preliminary data.</text>
</comment>
<dbReference type="Pfam" id="PF03551">
    <property type="entry name" value="PadR"/>
    <property type="match status" value="1"/>
</dbReference>
<evidence type="ECO:0000313" key="3">
    <source>
        <dbReference type="Proteomes" id="UP000635071"/>
    </source>
</evidence>
<sequence length="143" mass="15768">MRLVLLKLVEEAPRHGYELIKEIEARSGGVYAPSPGMVYPILTLIADQDLVDEQADGSRKRFAITDAGRALLTEEAATVTEAMARLEALAKLREPTDAAPIRRAMRNLHSAVHDRLSADGVDREVQLQVSAILDEAAQRIERL</sequence>
<dbReference type="InterPro" id="IPR036388">
    <property type="entry name" value="WH-like_DNA-bd_sf"/>
</dbReference>
<organism evidence="2 3">
    <name type="scientific">Sandarakinorhabdus glacialis</name>
    <dbReference type="NCBI Taxonomy" id="1614636"/>
    <lineage>
        <taxon>Bacteria</taxon>
        <taxon>Pseudomonadati</taxon>
        <taxon>Pseudomonadota</taxon>
        <taxon>Alphaproteobacteria</taxon>
        <taxon>Sphingomonadales</taxon>
        <taxon>Sphingosinicellaceae</taxon>
        <taxon>Sandarakinorhabdus</taxon>
    </lineage>
</organism>
<protein>
    <recommendedName>
        <fullName evidence="1">Transcription regulator PadR N-terminal domain-containing protein</fullName>
    </recommendedName>
</protein>
<dbReference type="PANTHER" id="PTHR43252">
    <property type="entry name" value="TRANSCRIPTIONAL REGULATOR YQJI"/>
    <property type="match status" value="1"/>
</dbReference>
<gene>
    <name evidence="2" type="ORF">GCM10011529_24280</name>
</gene>
<name>A0A917EAR7_9SPHN</name>
<dbReference type="PANTHER" id="PTHR43252:SF7">
    <property type="entry name" value="TRANSCRIPTIONAL REGULATOR YQJI"/>
    <property type="match status" value="1"/>
</dbReference>
<dbReference type="InterPro" id="IPR036390">
    <property type="entry name" value="WH_DNA-bd_sf"/>
</dbReference>
<dbReference type="AlphaFoldDB" id="A0A917EAR7"/>
<accession>A0A917EAR7</accession>
<evidence type="ECO:0000259" key="1">
    <source>
        <dbReference type="Pfam" id="PF03551"/>
    </source>
</evidence>
<dbReference type="Gene3D" id="1.10.10.10">
    <property type="entry name" value="Winged helix-like DNA-binding domain superfamily/Winged helix DNA-binding domain"/>
    <property type="match status" value="1"/>
</dbReference>
<reference evidence="2" key="1">
    <citation type="journal article" date="2014" name="Int. J. Syst. Evol. Microbiol.">
        <title>Complete genome sequence of Corynebacterium casei LMG S-19264T (=DSM 44701T), isolated from a smear-ripened cheese.</title>
        <authorList>
            <consortium name="US DOE Joint Genome Institute (JGI-PGF)"/>
            <person name="Walter F."/>
            <person name="Albersmeier A."/>
            <person name="Kalinowski J."/>
            <person name="Ruckert C."/>
        </authorList>
    </citation>
    <scope>NUCLEOTIDE SEQUENCE</scope>
    <source>
        <strain evidence="2">CGMCC 1.15519</strain>
    </source>
</reference>
<dbReference type="SUPFAM" id="SSF46785">
    <property type="entry name" value="Winged helix' DNA-binding domain"/>
    <property type="match status" value="1"/>
</dbReference>